<dbReference type="STRING" id="1198029.A0A1U7LI75"/>
<dbReference type="GO" id="GO:0032790">
    <property type="term" value="P:ribosome disassembly"/>
    <property type="evidence" value="ECO:0007669"/>
    <property type="project" value="UniProtKB-UniRule"/>
</dbReference>
<dbReference type="InterPro" id="IPR035647">
    <property type="entry name" value="EFG_III/V"/>
</dbReference>
<proteinExistence type="inferred from homology"/>
<dbReference type="InterPro" id="IPR009000">
    <property type="entry name" value="Transl_B-barrel_sf"/>
</dbReference>
<evidence type="ECO:0000256" key="2">
    <source>
        <dbReference type="ARBA" id="ARBA00022917"/>
    </source>
</evidence>
<dbReference type="Pfam" id="PF14492">
    <property type="entry name" value="EFG_III"/>
    <property type="match status" value="1"/>
</dbReference>
<dbReference type="InterPro" id="IPR009022">
    <property type="entry name" value="EFG_III"/>
</dbReference>
<dbReference type="CDD" id="cd01886">
    <property type="entry name" value="EF-G"/>
    <property type="match status" value="1"/>
</dbReference>
<reference evidence="7 8" key="1">
    <citation type="submission" date="2016-04" db="EMBL/GenBank/DDBJ databases">
        <title>Evolutionary innovation and constraint leading to complex multicellularity in the Ascomycota.</title>
        <authorList>
            <person name="Cisse O."/>
            <person name="Nguyen A."/>
            <person name="Hewitt D.A."/>
            <person name="Jedd G."/>
            <person name="Stajich J.E."/>
        </authorList>
    </citation>
    <scope>NUCLEOTIDE SEQUENCE [LARGE SCALE GENOMIC DNA]</scope>
    <source>
        <strain evidence="7 8">DAH-3</strain>
    </source>
</reference>
<dbReference type="InterPro" id="IPR053905">
    <property type="entry name" value="EF-G-like_DII"/>
</dbReference>
<comment type="subcellular location">
    <subcellularLocation>
        <location evidence="5">Mitochondrion</location>
    </subcellularLocation>
</comment>
<keyword evidence="8" id="KW-1185">Reference proteome</keyword>
<evidence type="ECO:0000313" key="7">
    <source>
        <dbReference type="EMBL" id="OLL22355.1"/>
    </source>
</evidence>
<dbReference type="SUPFAM" id="SSF50447">
    <property type="entry name" value="Translation proteins"/>
    <property type="match status" value="1"/>
</dbReference>
<comment type="caution">
    <text evidence="7">The sequence shown here is derived from an EMBL/GenBank/DDBJ whole genome shotgun (WGS) entry which is preliminary data.</text>
</comment>
<dbReference type="SUPFAM" id="SSF52540">
    <property type="entry name" value="P-loop containing nucleoside triphosphate hydrolases"/>
    <property type="match status" value="1"/>
</dbReference>
<dbReference type="CDD" id="cd03713">
    <property type="entry name" value="EFG_mtEFG_C"/>
    <property type="match status" value="1"/>
</dbReference>
<keyword evidence="1 5" id="KW-0547">Nucleotide-binding</keyword>
<comment type="function">
    <text evidence="5">Mitochondrial GTPase that mediates the disassembly of ribosomes from messenger RNA at the termination of mitochondrial protein biosynthesis. Not involved in the GTP-dependent ribosomal translocation step during translation elongation.</text>
</comment>
<evidence type="ECO:0000256" key="5">
    <source>
        <dbReference type="HAMAP-Rule" id="MF_03059"/>
    </source>
</evidence>
<dbReference type="OMA" id="YAGNIMG"/>
<evidence type="ECO:0000256" key="1">
    <source>
        <dbReference type="ARBA" id="ARBA00022741"/>
    </source>
</evidence>
<dbReference type="AlphaFoldDB" id="A0A1U7LI75"/>
<dbReference type="Gene3D" id="3.30.70.240">
    <property type="match status" value="1"/>
</dbReference>
<dbReference type="CDD" id="cd16262">
    <property type="entry name" value="EFG_III"/>
    <property type="match status" value="1"/>
</dbReference>
<dbReference type="NCBIfam" id="TIGR00231">
    <property type="entry name" value="small_GTP"/>
    <property type="match status" value="1"/>
</dbReference>
<evidence type="ECO:0000256" key="4">
    <source>
        <dbReference type="ARBA" id="ARBA00023134"/>
    </source>
</evidence>
<dbReference type="InterPro" id="IPR041095">
    <property type="entry name" value="EFG_II"/>
</dbReference>
<dbReference type="FunFam" id="3.40.50.300:FF:000514">
    <property type="entry name" value="Ribosome-releasing factor 2, mitochondrial"/>
    <property type="match status" value="1"/>
</dbReference>
<dbReference type="GO" id="GO:0032543">
    <property type="term" value="P:mitochondrial translation"/>
    <property type="evidence" value="ECO:0007669"/>
    <property type="project" value="UniProtKB-UniRule"/>
</dbReference>
<dbReference type="SMART" id="SM00838">
    <property type="entry name" value="EFG_C"/>
    <property type="match status" value="1"/>
</dbReference>
<dbReference type="Gene3D" id="2.40.30.10">
    <property type="entry name" value="Translation factors"/>
    <property type="match status" value="1"/>
</dbReference>
<dbReference type="SUPFAM" id="SSF54980">
    <property type="entry name" value="EF-G C-terminal domain-like"/>
    <property type="match status" value="2"/>
</dbReference>
<feature type="binding site" evidence="5">
    <location>
        <begin position="43"/>
        <end position="50"/>
    </location>
    <ligand>
        <name>GTP</name>
        <dbReference type="ChEBI" id="CHEBI:37565"/>
    </ligand>
</feature>
<dbReference type="HAMAP" id="MF_03059">
    <property type="entry name" value="mEF_G_2"/>
    <property type="match status" value="1"/>
</dbReference>
<dbReference type="GO" id="GO:0005525">
    <property type="term" value="F:GTP binding"/>
    <property type="evidence" value="ECO:0007669"/>
    <property type="project" value="UniProtKB-UniRule"/>
</dbReference>
<feature type="binding site" evidence="5">
    <location>
        <begin position="159"/>
        <end position="162"/>
    </location>
    <ligand>
        <name>GTP</name>
        <dbReference type="ChEBI" id="CHEBI:37565"/>
    </ligand>
</feature>
<dbReference type="OrthoDB" id="198619at2759"/>
<keyword evidence="3 5" id="KW-0496">Mitochondrion</keyword>
<dbReference type="InterPro" id="IPR035649">
    <property type="entry name" value="EFG_V"/>
</dbReference>
<dbReference type="Gene3D" id="3.30.230.10">
    <property type="match status" value="1"/>
</dbReference>
<dbReference type="InterPro" id="IPR000795">
    <property type="entry name" value="T_Tr_GTP-bd_dom"/>
</dbReference>
<dbReference type="Pfam" id="PF00679">
    <property type="entry name" value="EFG_C"/>
    <property type="match status" value="1"/>
</dbReference>
<evidence type="ECO:0000259" key="6">
    <source>
        <dbReference type="PROSITE" id="PS51722"/>
    </source>
</evidence>
<dbReference type="Pfam" id="PF22042">
    <property type="entry name" value="EF-G_D2"/>
    <property type="match status" value="1"/>
</dbReference>
<dbReference type="PROSITE" id="PS51722">
    <property type="entry name" value="G_TR_2"/>
    <property type="match status" value="1"/>
</dbReference>
<dbReference type="EMBL" id="LXFE01003427">
    <property type="protein sequence ID" value="OLL22355.1"/>
    <property type="molecule type" value="Genomic_DNA"/>
</dbReference>
<dbReference type="Pfam" id="PF00009">
    <property type="entry name" value="GTP_EFTU"/>
    <property type="match status" value="1"/>
</dbReference>
<dbReference type="GO" id="GO:0003924">
    <property type="term" value="F:GTPase activity"/>
    <property type="evidence" value="ECO:0007669"/>
    <property type="project" value="UniProtKB-UniRule"/>
</dbReference>
<dbReference type="PROSITE" id="PS00301">
    <property type="entry name" value="G_TR_1"/>
    <property type="match status" value="1"/>
</dbReference>
<dbReference type="Gene3D" id="3.40.50.300">
    <property type="entry name" value="P-loop containing nucleotide triphosphate hydrolases"/>
    <property type="match status" value="1"/>
</dbReference>
<feature type="domain" description="Tr-type G" evidence="6">
    <location>
        <begin position="34"/>
        <end position="313"/>
    </location>
</feature>
<dbReference type="InterPro" id="IPR027417">
    <property type="entry name" value="P-loop_NTPase"/>
</dbReference>
<keyword evidence="4 5" id="KW-0342">GTP-binding</keyword>
<evidence type="ECO:0000256" key="3">
    <source>
        <dbReference type="ARBA" id="ARBA00023128"/>
    </source>
</evidence>
<sequence>MLLWLSVPLRQPHCRNSSLLKYLYSTSTNDAPIENIRNIGIIAHIDAGKTTTTERMLYYGGYTRRIGEVDQGSTVTDYLPSERSRGITIQSAAITFPWRSHRINLVDTPGHADFTFEVERSLRVLDGAVTIFDAVAGVEAQTEKVWRQSRNLARLAFVNKMDRVGAGFGRTVREIRSRLGARGVVMQLPVVNRETFVGVIEVLEEQILVWEGGDGSHVTRTNLMDHLDRDLREEARKARESLLETITELDGQLMNKFLVLDDFSKFSMSDIKSAIRRLTISNSIVPIFCGAAFKNIGVQPLLDAVIDYLPNPKECFPPIIYDADGKQIANLGESCALAFKVIHDSKRGMMVFVRVYNGTLTRGMVLQNTTSNTKEKVTKLLRMYASDAVEIPEISTGNIGVILGLKETCTGDTLVASRKPSSIRLQNIPVPPPVFISVIEPFSASNSKDLDIALVNLLKEDPSLTVSRDEETGQILLSGMGELHLEIARDRLVDEYKVKADIGRLRIGYREQVIQDSITQIKVVDREVGGKRVRAGISASVGLTTGSGIQIDGNEFDLEIPVELQSNFSYQELRNAMLTGAQAGLLRGSLISLPIYSSHIKLSNIQLFPESTLGAISSAARLAVSSVVSSTETVLMEPVMSVSVIVPESCLGGVIKDISGTRGGQIECFNDATEETKFEQFHAYTPPDHTWNGQVKEMGRPRVIKAIVPLKEMVGYSKFLGGLAAGRGSFTMVLHQWQRMSRERTKSCLKELRGY</sequence>
<evidence type="ECO:0000313" key="8">
    <source>
        <dbReference type="Proteomes" id="UP000186594"/>
    </source>
</evidence>
<dbReference type="PANTHER" id="PTHR43261:SF1">
    <property type="entry name" value="RIBOSOME-RELEASING FACTOR 2, MITOCHONDRIAL"/>
    <property type="match status" value="1"/>
</dbReference>
<dbReference type="Proteomes" id="UP000186594">
    <property type="component" value="Unassembled WGS sequence"/>
</dbReference>
<dbReference type="InterPro" id="IPR014721">
    <property type="entry name" value="Ribsml_uS5_D2-typ_fold_subgr"/>
</dbReference>
<comment type="similarity">
    <text evidence="5">Belongs to the TRAFAC class translation factor GTPase superfamily. Classic translation factor GTPase family. EF-G/EF-2 subfamily.</text>
</comment>
<feature type="binding site" evidence="5">
    <location>
        <begin position="107"/>
        <end position="111"/>
    </location>
    <ligand>
        <name>GTP</name>
        <dbReference type="ChEBI" id="CHEBI:37565"/>
    </ligand>
</feature>
<gene>
    <name evidence="5" type="primary">MEF2</name>
    <name evidence="7" type="ORF">NEOLI_003930</name>
</gene>
<name>A0A1U7LI75_NEOID</name>
<dbReference type="PRINTS" id="PR00315">
    <property type="entry name" value="ELONGATNFCT"/>
</dbReference>
<dbReference type="InterPro" id="IPR005225">
    <property type="entry name" value="Small_GTP-bd"/>
</dbReference>
<dbReference type="Gene3D" id="3.30.70.870">
    <property type="entry name" value="Elongation Factor G (Translational Gtpase), domain 3"/>
    <property type="match status" value="1"/>
</dbReference>
<keyword evidence="2 5" id="KW-0648">Protein biosynthesis</keyword>
<dbReference type="GO" id="GO:0051881">
    <property type="term" value="P:regulation of mitochondrial membrane potential"/>
    <property type="evidence" value="ECO:0007669"/>
    <property type="project" value="EnsemblFungi"/>
</dbReference>
<organism evidence="7 8">
    <name type="scientific">Neolecta irregularis (strain DAH-3)</name>
    <dbReference type="NCBI Taxonomy" id="1198029"/>
    <lineage>
        <taxon>Eukaryota</taxon>
        <taxon>Fungi</taxon>
        <taxon>Dikarya</taxon>
        <taxon>Ascomycota</taxon>
        <taxon>Taphrinomycotina</taxon>
        <taxon>Neolectales</taxon>
        <taxon>Neolectaceae</taxon>
        <taxon>Neolecta</taxon>
    </lineage>
</organism>
<dbReference type="PANTHER" id="PTHR43261">
    <property type="entry name" value="TRANSLATION ELONGATION FACTOR G-RELATED"/>
    <property type="match status" value="1"/>
</dbReference>
<dbReference type="GO" id="GO:0005759">
    <property type="term" value="C:mitochondrial matrix"/>
    <property type="evidence" value="ECO:0007669"/>
    <property type="project" value="UniProtKB-ARBA"/>
</dbReference>
<dbReference type="InterPro" id="IPR031157">
    <property type="entry name" value="G_TR_CS"/>
</dbReference>
<accession>A0A1U7LI75</accession>
<dbReference type="InterPro" id="IPR030851">
    <property type="entry name" value="EFG2"/>
</dbReference>
<dbReference type="InterPro" id="IPR000640">
    <property type="entry name" value="EFG_V-like"/>
</dbReference>
<protein>
    <recommendedName>
        <fullName evidence="5">Ribosome-releasing factor 2, mitochondrial</fullName>
        <shortName evidence="5">RRF2mt</shortName>
    </recommendedName>
    <alternativeName>
        <fullName evidence="5">Elongation factor G 2, mitochondrial</fullName>
        <shortName evidence="5">EF-G2mt</shortName>
        <shortName evidence="5">mEF-G 2</shortName>
    </alternativeName>
</protein>